<evidence type="ECO:0000256" key="2">
    <source>
        <dbReference type="SAM" id="SignalP"/>
    </source>
</evidence>
<dbReference type="SUPFAM" id="SSF52058">
    <property type="entry name" value="L domain-like"/>
    <property type="match status" value="1"/>
</dbReference>
<feature type="compositionally biased region" description="Low complexity" evidence="1">
    <location>
        <begin position="373"/>
        <end position="391"/>
    </location>
</feature>
<feature type="compositionally biased region" description="Polar residues" evidence="1">
    <location>
        <begin position="392"/>
        <end position="418"/>
    </location>
</feature>
<dbReference type="Proteomes" id="UP000054516">
    <property type="component" value="Unassembled WGS sequence"/>
</dbReference>
<accession>A0A1S7ULR3</accession>
<feature type="compositionally biased region" description="Polar residues" evidence="1">
    <location>
        <begin position="429"/>
        <end position="450"/>
    </location>
</feature>
<sequence>MKLSISIYALSLLLGVSHADCGVDGGTIVVANPNYDLLDELEACSTIFGDILVDPAFVYLILEGPQEITGTVIAHDNEILKYVSLPDVRKLGGFSFVNPKITGRISFPEMTEIGNLEWRDITWMYEDDYLEWGAGKLVTISNLNVEGTDLSGFLRDYKSSLDDSFYYDGLEQLQNAGNVRVVGNRRMDSVVFPGLKTISGALIVGDNVYFPEGGEGRLRISLPVLESAGSVAIYDINVYRGPSGGEIDLPVLGHVFGDLNVTDIMGLTEISLPALTDIDAALRLTGNKVLKTVDFPELRRVSQVVLDGDFEKISFPALEEVSSFRVVTPGNFDCSSLGHIREIAGEFSCTGKNGSDDPEGPPSSTSDVPAPSPSDTGSSPTTTTKEPSVTSGGSTAVNQPGQTDDPATTSSPESTSGPDATGGAGGIPTSENPTNPSETEPATSGASSMRRSPFGIIFTVFKRWM</sequence>
<reference evidence="3" key="1">
    <citation type="submission" date="2016-03" db="EMBL/GenBank/DDBJ databases">
        <title>Draft genome sequence of Rosellinia necatrix.</title>
        <authorList>
            <person name="Kanematsu S."/>
        </authorList>
    </citation>
    <scope>NUCLEOTIDE SEQUENCE [LARGE SCALE GENOMIC DNA]</scope>
    <source>
        <strain evidence="3">W97</strain>
    </source>
</reference>
<feature type="chain" id="PRO_5012368228" evidence="2">
    <location>
        <begin position="20"/>
        <end position="465"/>
    </location>
</feature>
<evidence type="ECO:0000256" key="1">
    <source>
        <dbReference type="SAM" id="MobiDB-lite"/>
    </source>
</evidence>
<dbReference type="EMBL" id="DF977451">
    <property type="protein sequence ID" value="GAP84011.1"/>
    <property type="molecule type" value="Genomic_DNA"/>
</dbReference>
<gene>
    <name evidence="3" type="ORF">SAMD00023353_0602180</name>
</gene>
<feature type="region of interest" description="Disordered" evidence="1">
    <location>
        <begin position="348"/>
        <end position="453"/>
    </location>
</feature>
<name>A0A1S7ULR3_ROSNE</name>
<dbReference type="AlphaFoldDB" id="A0A1S7ULR3"/>
<dbReference type="OrthoDB" id="536881at2759"/>
<keyword evidence="4" id="KW-1185">Reference proteome</keyword>
<organism evidence="3">
    <name type="scientific">Rosellinia necatrix</name>
    <name type="common">White root-rot fungus</name>
    <dbReference type="NCBI Taxonomy" id="77044"/>
    <lineage>
        <taxon>Eukaryota</taxon>
        <taxon>Fungi</taxon>
        <taxon>Dikarya</taxon>
        <taxon>Ascomycota</taxon>
        <taxon>Pezizomycotina</taxon>
        <taxon>Sordariomycetes</taxon>
        <taxon>Xylariomycetidae</taxon>
        <taxon>Xylariales</taxon>
        <taxon>Xylariaceae</taxon>
        <taxon>Rosellinia</taxon>
    </lineage>
</organism>
<protein>
    <submittedName>
        <fullName evidence="3">Putative GPI-anchored cell wall organization protein Ecm33</fullName>
    </submittedName>
</protein>
<proteinExistence type="predicted"/>
<keyword evidence="2" id="KW-0732">Signal</keyword>
<evidence type="ECO:0000313" key="3">
    <source>
        <dbReference type="EMBL" id="GAP84011.1"/>
    </source>
</evidence>
<evidence type="ECO:0000313" key="4">
    <source>
        <dbReference type="Proteomes" id="UP000054516"/>
    </source>
</evidence>
<feature type="signal peptide" evidence="2">
    <location>
        <begin position="1"/>
        <end position="19"/>
    </location>
</feature>